<protein>
    <submittedName>
        <fullName evidence="2">Competence protein ComEC</fullName>
    </submittedName>
</protein>
<dbReference type="EMBL" id="FOKI01000001">
    <property type="protein sequence ID" value="SFA72305.1"/>
    <property type="molecule type" value="Genomic_DNA"/>
</dbReference>
<evidence type="ECO:0000259" key="1">
    <source>
        <dbReference type="SMART" id="SM00849"/>
    </source>
</evidence>
<dbReference type="SUPFAM" id="SSF56281">
    <property type="entry name" value="Metallo-hydrolase/oxidoreductase"/>
    <property type="match status" value="1"/>
</dbReference>
<dbReference type="CDD" id="cd07731">
    <property type="entry name" value="ComA-like_MBL-fold"/>
    <property type="match status" value="1"/>
</dbReference>
<dbReference type="PANTHER" id="PTHR30619:SF1">
    <property type="entry name" value="RECOMBINATION PROTEIN 2"/>
    <property type="match status" value="1"/>
</dbReference>
<gene>
    <name evidence="2" type="ORF">SAMN04488528_1001212</name>
</gene>
<dbReference type="STRING" id="84698.SAMN04488528_1001212"/>
<dbReference type="AlphaFoldDB" id="A0A1I0V7K0"/>
<organism evidence="2 3">
    <name type="scientific">Clostridium frigidicarnis</name>
    <dbReference type="NCBI Taxonomy" id="84698"/>
    <lineage>
        <taxon>Bacteria</taxon>
        <taxon>Bacillati</taxon>
        <taxon>Bacillota</taxon>
        <taxon>Clostridia</taxon>
        <taxon>Eubacteriales</taxon>
        <taxon>Clostridiaceae</taxon>
        <taxon>Clostridium</taxon>
    </lineage>
</organism>
<dbReference type="PANTHER" id="PTHR30619">
    <property type="entry name" value="DNA INTERNALIZATION/COMPETENCE PROTEIN COMEC/REC2"/>
    <property type="match status" value="1"/>
</dbReference>
<sequence>MSLLLIMGVLFVGCSYSNMKQVVSDESLIASFYPVGKGDCILLQCEGESILIDAGYAENADDVISYLTEKNVTSLSAVIATHPDKDHIGGMTGMIESGIDIGVLYKTDVVKKNSDDYIAMMSAIKNKGIHVKNPKIGDSFLLGSATVTFLAPLSNQYDDVNNSSIVVKVTYAGQSMLFTGDILTEAENDLLNSTMNLNAAVLKVAHHGSSGTSSKKFLEAVNPQYAVITCNESDGHAPDNKVLKRLEKLDTTILRTDTEGLITITISSYGEIAVINK</sequence>
<feature type="domain" description="Metallo-beta-lactamase" evidence="1">
    <location>
        <begin position="37"/>
        <end position="232"/>
    </location>
</feature>
<dbReference type="Proteomes" id="UP000198619">
    <property type="component" value="Unassembled WGS sequence"/>
</dbReference>
<dbReference type="Gene3D" id="3.60.15.10">
    <property type="entry name" value="Ribonuclease Z/Hydroxyacylglutathione hydrolase-like"/>
    <property type="match status" value="1"/>
</dbReference>
<reference evidence="2 3" key="1">
    <citation type="submission" date="2016-10" db="EMBL/GenBank/DDBJ databases">
        <authorList>
            <person name="de Groot N.N."/>
        </authorList>
    </citation>
    <scope>NUCLEOTIDE SEQUENCE [LARGE SCALE GENOMIC DNA]</scope>
    <source>
        <strain evidence="2 3">DSM 12271</strain>
    </source>
</reference>
<dbReference type="InterPro" id="IPR035681">
    <property type="entry name" value="ComA-like_MBL"/>
</dbReference>
<dbReference type="SMART" id="SM00849">
    <property type="entry name" value="Lactamase_B"/>
    <property type="match status" value="1"/>
</dbReference>
<dbReference type="OrthoDB" id="9761531at2"/>
<evidence type="ECO:0000313" key="2">
    <source>
        <dbReference type="EMBL" id="SFA72305.1"/>
    </source>
</evidence>
<dbReference type="InterPro" id="IPR052159">
    <property type="entry name" value="Competence_DNA_uptake"/>
</dbReference>
<dbReference type="InterPro" id="IPR036866">
    <property type="entry name" value="RibonucZ/Hydroxyglut_hydro"/>
</dbReference>
<keyword evidence="3" id="KW-1185">Reference proteome</keyword>
<accession>A0A1I0V7K0</accession>
<dbReference type="InterPro" id="IPR001279">
    <property type="entry name" value="Metallo-B-lactamas"/>
</dbReference>
<dbReference type="Pfam" id="PF00753">
    <property type="entry name" value="Lactamase_B"/>
    <property type="match status" value="1"/>
</dbReference>
<name>A0A1I0V7K0_9CLOT</name>
<evidence type="ECO:0000313" key="3">
    <source>
        <dbReference type="Proteomes" id="UP000198619"/>
    </source>
</evidence>
<proteinExistence type="predicted"/>